<dbReference type="InterPro" id="IPR032816">
    <property type="entry name" value="VTT_dom"/>
</dbReference>
<reference evidence="7" key="1">
    <citation type="journal article" date="2014" name="Int. J. Syst. Evol. Microbiol.">
        <title>Complete genome sequence of Corynebacterium casei LMG S-19264T (=DSM 44701T), isolated from a smear-ripened cheese.</title>
        <authorList>
            <consortium name="US DOE Joint Genome Institute (JGI-PGF)"/>
            <person name="Walter F."/>
            <person name="Albersmeier A."/>
            <person name="Kalinowski J."/>
            <person name="Ruckert C."/>
        </authorList>
    </citation>
    <scope>NUCLEOTIDE SEQUENCE</scope>
    <source>
        <strain evidence="7">CGMCC 1.12214</strain>
    </source>
</reference>
<reference evidence="7" key="2">
    <citation type="submission" date="2020-09" db="EMBL/GenBank/DDBJ databases">
        <authorList>
            <person name="Sun Q."/>
            <person name="Zhou Y."/>
        </authorList>
    </citation>
    <scope>NUCLEOTIDE SEQUENCE</scope>
    <source>
        <strain evidence="7">CGMCC 1.12214</strain>
    </source>
</reference>
<dbReference type="EMBL" id="BMES01000001">
    <property type="protein sequence ID" value="GGH08910.1"/>
    <property type="molecule type" value="Genomic_DNA"/>
</dbReference>
<feature type="transmembrane region" description="Helical" evidence="5">
    <location>
        <begin position="21"/>
        <end position="43"/>
    </location>
</feature>
<keyword evidence="2 5" id="KW-0812">Transmembrane</keyword>
<comment type="caution">
    <text evidence="7">The sequence shown here is derived from an EMBL/GenBank/DDBJ whole genome shotgun (WGS) entry which is preliminary data.</text>
</comment>
<feature type="transmembrane region" description="Helical" evidence="5">
    <location>
        <begin position="72"/>
        <end position="96"/>
    </location>
</feature>
<sequence>MTEMGGKPAGAAPSGPGARRRLWFGLAALALVAGGAVALGGLVTPEAVLPRIEAVQAAVAAHPVRSALVFTLAYAALVALSTPGATLCTVLGGLLFGWWQGGLASLLGATTGAILLFLAARSLLGGPLMRLAGDRVRPLAARMQADAVSYMLFLRLTPVFPFWLVNLAPALLGVPLRVFALTTLVGITPATFAFATAGSGLGSLVAAQQRAFQSCVEAAGRRAAAGAPCRFDVSLDAIVTPGLLIGLTALGFAALIPVALRRLGLLGGKR</sequence>
<feature type="transmembrane region" description="Helical" evidence="5">
    <location>
        <begin position="178"/>
        <end position="197"/>
    </location>
</feature>
<evidence type="ECO:0000256" key="4">
    <source>
        <dbReference type="ARBA" id="ARBA00023136"/>
    </source>
</evidence>
<evidence type="ECO:0000259" key="6">
    <source>
        <dbReference type="Pfam" id="PF09335"/>
    </source>
</evidence>
<organism evidence="7 8">
    <name type="scientific">Alsobacter metallidurans</name>
    <dbReference type="NCBI Taxonomy" id="340221"/>
    <lineage>
        <taxon>Bacteria</taxon>
        <taxon>Pseudomonadati</taxon>
        <taxon>Pseudomonadota</taxon>
        <taxon>Alphaproteobacteria</taxon>
        <taxon>Hyphomicrobiales</taxon>
        <taxon>Alsobacteraceae</taxon>
        <taxon>Alsobacter</taxon>
    </lineage>
</organism>
<name>A0A917I3K2_9HYPH</name>
<dbReference type="InterPro" id="IPR045014">
    <property type="entry name" value="TM41A/B"/>
</dbReference>
<keyword evidence="3 5" id="KW-1133">Transmembrane helix</keyword>
<feature type="domain" description="VTT" evidence="6">
    <location>
        <begin position="86"/>
        <end position="199"/>
    </location>
</feature>
<keyword evidence="4 5" id="KW-0472">Membrane</keyword>
<dbReference type="Proteomes" id="UP000603912">
    <property type="component" value="Unassembled WGS sequence"/>
</dbReference>
<evidence type="ECO:0000256" key="1">
    <source>
        <dbReference type="ARBA" id="ARBA00004141"/>
    </source>
</evidence>
<feature type="transmembrane region" description="Helical" evidence="5">
    <location>
        <begin position="103"/>
        <end position="124"/>
    </location>
</feature>
<feature type="transmembrane region" description="Helical" evidence="5">
    <location>
        <begin position="147"/>
        <end position="166"/>
    </location>
</feature>
<feature type="transmembrane region" description="Helical" evidence="5">
    <location>
        <begin position="238"/>
        <end position="260"/>
    </location>
</feature>
<dbReference type="AlphaFoldDB" id="A0A917I3K2"/>
<accession>A0A917I3K2</accession>
<keyword evidence="8" id="KW-1185">Reference proteome</keyword>
<gene>
    <name evidence="7" type="ORF">GCM10007036_04660</name>
</gene>
<dbReference type="PANTHER" id="PTHR43220">
    <property type="match status" value="1"/>
</dbReference>
<evidence type="ECO:0000313" key="8">
    <source>
        <dbReference type="Proteomes" id="UP000603912"/>
    </source>
</evidence>
<evidence type="ECO:0000256" key="5">
    <source>
        <dbReference type="SAM" id="Phobius"/>
    </source>
</evidence>
<dbReference type="GO" id="GO:0016020">
    <property type="term" value="C:membrane"/>
    <property type="evidence" value="ECO:0007669"/>
    <property type="project" value="UniProtKB-SubCell"/>
</dbReference>
<evidence type="ECO:0000256" key="2">
    <source>
        <dbReference type="ARBA" id="ARBA00022692"/>
    </source>
</evidence>
<evidence type="ECO:0000256" key="3">
    <source>
        <dbReference type="ARBA" id="ARBA00022989"/>
    </source>
</evidence>
<evidence type="ECO:0000313" key="7">
    <source>
        <dbReference type="EMBL" id="GGH08910.1"/>
    </source>
</evidence>
<comment type="subcellular location">
    <subcellularLocation>
        <location evidence="1">Membrane</location>
        <topology evidence="1">Multi-pass membrane protein</topology>
    </subcellularLocation>
</comment>
<protein>
    <submittedName>
        <fullName evidence="7">TVP38/TMEM64 family protein</fullName>
    </submittedName>
</protein>
<dbReference type="Pfam" id="PF09335">
    <property type="entry name" value="VTT_dom"/>
    <property type="match status" value="1"/>
</dbReference>
<dbReference type="PANTHER" id="PTHR43220:SF18">
    <property type="entry name" value="TRANSMEMBRANE PROTEIN 41B"/>
    <property type="match status" value="1"/>
</dbReference>
<proteinExistence type="predicted"/>